<name>A8RWW3_ENTBW</name>
<dbReference type="eggNOG" id="COG0740">
    <property type="taxonomic scope" value="Bacteria"/>
</dbReference>
<proteinExistence type="predicted"/>
<feature type="region of interest" description="Disordered" evidence="1">
    <location>
        <begin position="58"/>
        <end position="85"/>
    </location>
</feature>
<dbReference type="Proteomes" id="UP000005396">
    <property type="component" value="Unassembled WGS sequence"/>
</dbReference>
<protein>
    <recommendedName>
        <fullName evidence="4">Peptidase S14</fullName>
    </recommendedName>
</protein>
<gene>
    <name evidence="2" type="ORF">CLOBOL_04718</name>
</gene>
<dbReference type="SUPFAM" id="SSF52096">
    <property type="entry name" value="ClpP/crotonase"/>
    <property type="match status" value="1"/>
</dbReference>
<dbReference type="AlphaFoldDB" id="A8RWW3"/>
<organism evidence="2 3">
    <name type="scientific">Enterocloster bolteae (strain ATCC BAA-613 / DSM 15670 / CCUG 46953 / JCM 12243 / WAL 16351)</name>
    <name type="common">Clostridium bolteae</name>
    <dbReference type="NCBI Taxonomy" id="411902"/>
    <lineage>
        <taxon>Bacteria</taxon>
        <taxon>Bacillati</taxon>
        <taxon>Bacillota</taxon>
        <taxon>Clostridia</taxon>
        <taxon>Lachnospirales</taxon>
        <taxon>Lachnospiraceae</taxon>
        <taxon>Enterocloster</taxon>
    </lineage>
</organism>
<dbReference type="InterPro" id="IPR023562">
    <property type="entry name" value="ClpP/TepA"/>
</dbReference>
<dbReference type="Pfam" id="PF00574">
    <property type="entry name" value="CLP_protease"/>
    <property type="match status" value="1"/>
</dbReference>
<evidence type="ECO:0000313" key="3">
    <source>
        <dbReference type="Proteomes" id="UP000005396"/>
    </source>
</evidence>
<accession>A8RWW3</accession>
<sequence>MCWATRLKKWYFIQKAGQQSLLAGYFCAKLCKRQRIFYGSRCRLSLIDECSRKGGLIMGQGKNNRKKRDSQAENGNGQVRQQDDEAKKLEKEIEEKEDNKLEEYGQVILEDNRRQRKIHLITIIGEVEGHENSSGSSKTTKYDHILPKLAEIEDDDSVDGLLVLLNTSGGDVDAGLAIAEMIASLSLPTVSLVLGGSHSIGVPLAVSTNYSFIVPSGTMMIHPVRMTGMVIGTSQTYEYFEMIQDRILTFVSNHADIAYDQLRELMHNTKMLTRDLGTVLVGTQAVEAGLINQVGGIKEALGKLYAMIDDRERRR</sequence>
<comment type="caution">
    <text evidence="2">The sequence shown here is derived from an EMBL/GenBank/DDBJ whole genome shotgun (WGS) entry which is preliminary data.</text>
</comment>
<dbReference type="HOGENOM" id="CLU_066827_0_0_9"/>
<evidence type="ECO:0000256" key="1">
    <source>
        <dbReference type="SAM" id="MobiDB-lite"/>
    </source>
</evidence>
<dbReference type="Gene3D" id="3.90.226.10">
    <property type="entry name" value="2-enoyl-CoA Hydratase, Chain A, domain 1"/>
    <property type="match status" value="1"/>
</dbReference>
<dbReference type="InterPro" id="IPR029045">
    <property type="entry name" value="ClpP/crotonase-like_dom_sf"/>
</dbReference>
<evidence type="ECO:0000313" key="2">
    <source>
        <dbReference type="EMBL" id="EDP15026.1"/>
    </source>
</evidence>
<dbReference type="PaxDb" id="411902-CLOBOL_04718"/>
<dbReference type="EMBL" id="ABCC02000037">
    <property type="protein sequence ID" value="EDP15026.1"/>
    <property type="molecule type" value="Genomic_DNA"/>
</dbReference>
<reference evidence="2 3" key="1">
    <citation type="submission" date="2007-08" db="EMBL/GenBank/DDBJ databases">
        <authorList>
            <person name="Fulton L."/>
            <person name="Clifton S."/>
            <person name="Fulton B."/>
            <person name="Xu J."/>
            <person name="Minx P."/>
            <person name="Pepin K.H."/>
            <person name="Johnson M."/>
            <person name="Thiruvilangam P."/>
            <person name="Bhonagiri V."/>
            <person name="Nash W.E."/>
            <person name="Mardis E.R."/>
            <person name="Wilson R.K."/>
        </authorList>
    </citation>
    <scope>NUCLEOTIDE SEQUENCE [LARGE SCALE GENOMIC DNA]</scope>
    <source>
        <strain evidence="3">ATCC BAA-613 / DSM 15670 / CCUG 46953 / JCM 12243 / WAL 16351</strain>
    </source>
</reference>
<reference evidence="2 3" key="2">
    <citation type="submission" date="2007-09" db="EMBL/GenBank/DDBJ databases">
        <title>Draft genome sequence of Clostridium bolteae (ATCC BAA-613).</title>
        <authorList>
            <person name="Sudarsanam P."/>
            <person name="Ley R."/>
            <person name="Guruge J."/>
            <person name="Turnbaugh P.J."/>
            <person name="Mahowald M."/>
            <person name="Liep D."/>
            <person name="Gordon J."/>
        </authorList>
    </citation>
    <scope>NUCLEOTIDE SEQUENCE [LARGE SCALE GENOMIC DNA]</scope>
    <source>
        <strain evidence="3">ATCC BAA-613 / DSM 15670 / CCUG 46953 / JCM 12243 / WAL 16351</strain>
    </source>
</reference>
<evidence type="ECO:0008006" key="4">
    <source>
        <dbReference type="Google" id="ProtNLM"/>
    </source>
</evidence>